<evidence type="ECO:0008006" key="4">
    <source>
        <dbReference type="Google" id="ProtNLM"/>
    </source>
</evidence>
<evidence type="ECO:0000313" key="3">
    <source>
        <dbReference type="Proteomes" id="UP000078576"/>
    </source>
</evidence>
<dbReference type="STRING" id="694573.A0A194USL2"/>
<feature type="compositionally biased region" description="Acidic residues" evidence="1">
    <location>
        <begin position="369"/>
        <end position="392"/>
    </location>
</feature>
<dbReference type="Proteomes" id="UP000078576">
    <property type="component" value="Unassembled WGS sequence"/>
</dbReference>
<protein>
    <recommendedName>
        <fullName evidence="4">F-box domain-containing protein</fullName>
    </recommendedName>
</protein>
<gene>
    <name evidence="2" type="ORF">VP1G_01954</name>
</gene>
<evidence type="ECO:0000313" key="2">
    <source>
        <dbReference type="EMBL" id="KUI54616.1"/>
    </source>
</evidence>
<sequence>MDRLSPEVLSMIASHLFARPKDAHIAKAKPLPRTSRYACISRKWQATIETHIFSHINLKSSDLPTFAAVFSSNSYRRVLLRRLAYRICLPTHGDSHADHDRNLQAFQFSIKGLMDLLSQWEITLCDHNGRVSGAGTLELSLDFDWDIESDADGPVDHNFNVCNSSAARRYLVLQNGGHGQGADVPAVRRVTDFKVEVSLGLAPHPATMCQLAGLFPNLEGLDLEFRDPAIKRHQMRMEHRAALAKGLDDLRERSPGLKRLCIRRQGATDPWNHGFVCQDLEEAGVDLLCASVRQIIQAGTLTELELVDVLVSPDLFRDAHCSDSGAFATFPALKRFNIRAGILAPSGKWYYIGDPDAVEAGSLDPGEIGFEDEDEDSEDVDSDEEESDNDEDHTERDAIANGERPYHPWRTRPDTETFDPLVKSMAEAVLRRMPCLEWGCLEVGTDQDTPVGVIIQCCAAGQSFVQPPDRISTRDEPYPEDRRVRRWKAWVGFATEWQVPYDVTALWREWAGDVGKIEMATWPPMRGG</sequence>
<evidence type="ECO:0000256" key="1">
    <source>
        <dbReference type="SAM" id="MobiDB-lite"/>
    </source>
</evidence>
<dbReference type="AlphaFoldDB" id="A0A194USL2"/>
<organism evidence="2 3">
    <name type="scientific">Cytospora mali</name>
    <name type="common">Apple Valsa canker fungus</name>
    <name type="synonym">Valsa mali</name>
    <dbReference type="NCBI Taxonomy" id="578113"/>
    <lineage>
        <taxon>Eukaryota</taxon>
        <taxon>Fungi</taxon>
        <taxon>Dikarya</taxon>
        <taxon>Ascomycota</taxon>
        <taxon>Pezizomycotina</taxon>
        <taxon>Sordariomycetes</taxon>
        <taxon>Sordariomycetidae</taxon>
        <taxon>Diaporthales</taxon>
        <taxon>Cytosporaceae</taxon>
        <taxon>Cytospora</taxon>
    </lineage>
</organism>
<reference evidence="3" key="1">
    <citation type="submission" date="2014-12" db="EMBL/GenBank/DDBJ databases">
        <title>Genome Sequence of Valsa Canker Pathogens Uncovers a Specific Adaption of Colonization on Woody Bark.</title>
        <authorList>
            <person name="Yin Z."/>
            <person name="Liu H."/>
            <person name="Gao X."/>
            <person name="Li Z."/>
            <person name="Song N."/>
            <person name="Ke X."/>
            <person name="Dai Q."/>
            <person name="Wu Y."/>
            <person name="Sun Y."/>
            <person name="Xu J.-R."/>
            <person name="Kang Z.K."/>
            <person name="Wang L."/>
            <person name="Huang L."/>
        </authorList>
    </citation>
    <scope>NUCLEOTIDE SEQUENCE [LARGE SCALE GENOMIC DNA]</scope>
    <source>
        <strain evidence="3">SXYL134</strain>
    </source>
</reference>
<name>A0A194USL2_CYTMA</name>
<keyword evidence="3" id="KW-1185">Reference proteome</keyword>
<dbReference type="EMBL" id="KN714674">
    <property type="protein sequence ID" value="KUI54616.1"/>
    <property type="molecule type" value="Genomic_DNA"/>
</dbReference>
<accession>A0A194USL2</accession>
<proteinExistence type="predicted"/>
<dbReference type="OrthoDB" id="5333491at2759"/>
<feature type="region of interest" description="Disordered" evidence="1">
    <location>
        <begin position="361"/>
        <end position="412"/>
    </location>
</feature>